<organism evidence="2 3">
    <name type="scientific">Brucella lupini</name>
    <dbReference type="NCBI Taxonomy" id="255457"/>
    <lineage>
        <taxon>Bacteria</taxon>
        <taxon>Pseudomonadati</taxon>
        <taxon>Pseudomonadota</taxon>
        <taxon>Alphaproteobacteria</taxon>
        <taxon>Hyphomicrobiales</taxon>
        <taxon>Brucellaceae</taxon>
        <taxon>Brucella/Ochrobactrum group</taxon>
        <taxon>Brucella</taxon>
    </lineage>
</organism>
<protein>
    <submittedName>
        <fullName evidence="2">Uncharacterized protein</fullName>
    </submittedName>
</protein>
<evidence type="ECO:0000256" key="1">
    <source>
        <dbReference type="SAM" id="Phobius"/>
    </source>
</evidence>
<proteinExistence type="predicted"/>
<keyword evidence="1" id="KW-1133">Transmembrane helix</keyword>
<gene>
    <name evidence="2" type="ORF">CES86_1174</name>
</gene>
<name>A0A256GVL8_9HYPH</name>
<evidence type="ECO:0000313" key="2">
    <source>
        <dbReference type="EMBL" id="OYR31227.1"/>
    </source>
</evidence>
<reference evidence="2 3" key="1">
    <citation type="submission" date="2017-07" db="EMBL/GenBank/DDBJ databases">
        <title>Draft genome of Ochrobactrum lupini type strain LUP21.</title>
        <authorList>
            <person name="Krzyzanowska D.M."/>
            <person name="Jafra S."/>
        </authorList>
    </citation>
    <scope>NUCLEOTIDE SEQUENCE [LARGE SCALE GENOMIC DNA]</scope>
    <source>
        <strain evidence="2 3">LUP21</strain>
    </source>
</reference>
<sequence>MSGGDASILPVIYRLLATRQRGLVVTIMIAGLFPVFVFLFQRDLIRKPL</sequence>
<keyword evidence="1" id="KW-0812">Transmembrane</keyword>
<feature type="transmembrane region" description="Helical" evidence="1">
    <location>
        <begin position="20"/>
        <end position="40"/>
    </location>
</feature>
<dbReference type="EMBL" id="NNRN01000039">
    <property type="protein sequence ID" value="OYR31227.1"/>
    <property type="molecule type" value="Genomic_DNA"/>
</dbReference>
<accession>A0A256GVL8</accession>
<comment type="caution">
    <text evidence="2">The sequence shown here is derived from an EMBL/GenBank/DDBJ whole genome shotgun (WGS) entry which is preliminary data.</text>
</comment>
<evidence type="ECO:0000313" key="3">
    <source>
        <dbReference type="Proteomes" id="UP000216363"/>
    </source>
</evidence>
<keyword evidence="1" id="KW-0472">Membrane</keyword>
<dbReference type="Proteomes" id="UP000216363">
    <property type="component" value="Unassembled WGS sequence"/>
</dbReference>
<dbReference type="AlphaFoldDB" id="A0A256GVL8"/>